<dbReference type="EMBL" id="JAJEQC010000001">
    <property type="protein sequence ID" value="MCC2135688.1"/>
    <property type="molecule type" value="Genomic_DNA"/>
</dbReference>
<dbReference type="SUPFAM" id="SSF56519">
    <property type="entry name" value="Penicillin binding protein dimerisation domain"/>
    <property type="match status" value="1"/>
</dbReference>
<dbReference type="RefSeq" id="WP_308448313.1">
    <property type="nucleotide sequence ID" value="NZ_JAJEQC010000001.1"/>
</dbReference>
<dbReference type="PANTHER" id="PTHR30627:SF6">
    <property type="entry name" value="BETA-LACTAMASE YBXI-RELATED"/>
    <property type="match status" value="1"/>
</dbReference>
<dbReference type="PANTHER" id="PTHR30627">
    <property type="entry name" value="PEPTIDOGLYCAN D,D-TRANSPEPTIDASE"/>
    <property type="match status" value="1"/>
</dbReference>
<comment type="similarity">
    <text evidence="2">Belongs to the class-D beta-lactamase family.</text>
</comment>
<evidence type="ECO:0000313" key="8">
    <source>
        <dbReference type="EMBL" id="MCC2135688.1"/>
    </source>
</evidence>
<dbReference type="EC" id="3.5.2.6" evidence="3"/>
<dbReference type="Gene3D" id="3.90.1310.10">
    <property type="entry name" value="Penicillin-binding protein 2a (Domain 2)"/>
    <property type="match status" value="1"/>
</dbReference>
<evidence type="ECO:0000259" key="7">
    <source>
        <dbReference type="Pfam" id="PF00905"/>
    </source>
</evidence>
<dbReference type="GO" id="GO:0008800">
    <property type="term" value="F:beta-lactamase activity"/>
    <property type="evidence" value="ECO:0007669"/>
    <property type="project" value="UniProtKB-EC"/>
</dbReference>
<dbReference type="InterPro" id="IPR050515">
    <property type="entry name" value="Beta-lactam/transpept"/>
</dbReference>
<dbReference type="AlphaFoldDB" id="A0AAE3AKB6"/>
<sequence>MSTRRIIATYAFVMFFLVIALLGTVTAAFGGTSYTEAAGRQSLYTLTAAKARGTIYDRNLQPLTNAERVYVAAVIPSRETLAKLNRAVPEEKREVLRTALESGKPFLIEVTTPVSDDGIQTFSVTKRYANPQPAANLLGYLDSDYNGADGVEKSFDALLAENHGEIDVTFAIDALGNAISGETMHVENTYRIADGGVMLTLDKRMQQCVENACAEIKKGAAVILDCKTGEILASASFPAVDPNDLAACMENEDAPFVNRALCAYTPGSVFKLICAASALECGIDYKEVYTCTGSIVVDGLTITCYGGKAHGEVNLHTALRSSCNGYFIQLAQKLGAEKILSMAEKLGFGTSVSLADNLEMAAGSLSNAQALKNARALALFSFGQGETTVSPLNLAAAVTAIAADGIYMTPRLVYGTVDTNLSVQETEENTGEKVMEPTTAARLRAYMESTARFGTARIGAPQNCVSGIKTGTAQTGVYDENGEEIENYWYAGYICNAQEEPLYTLVVLEETAGEMHVPQAFRKIGEALVDFN</sequence>
<reference evidence="8" key="1">
    <citation type="submission" date="2021-10" db="EMBL/GenBank/DDBJ databases">
        <title>Anaerobic single-cell dispensing facilitates the cultivation of human gut bacteria.</title>
        <authorList>
            <person name="Afrizal A."/>
        </authorList>
    </citation>
    <scope>NUCLEOTIDE SEQUENCE</scope>
    <source>
        <strain evidence="8">CLA-AA-H250</strain>
    </source>
</reference>
<dbReference type="GO" id="GO:0005886">
    <property type="term" value="C:plasma membrane"/>
    <property type="evidence" value="ECO:0007669"/>
    <property type="project" value="TreeGrafter"/>
</dbReference>
<dbReference type="GO" id="GO:0046677">
    <property type="term" value="P:response to antibiotic"/>
    <property type="evidence" value="ECO:0007669"/>
    <property type="project" value="UniProtKB-KW"/>
</dbReference>
<dbReference type="GO" id="GO:0008658">
    <property type="term" value="F:penicillin binding"/>
    <property type="evidence" value="ECO:0007669"/>
    <property type="project" value="InterPro"/>
</dbReference>
<feature type="domain" description="Penicillin-binding protein transpeptidase" evidence="7">
    <location>
        <begin position="219"/>
        <end position="512"/>
    </location>
</feature>
<keyword evidence="9" id="KW-1185">Reference proteome</keyword>
<proteinExistence type="inferred from homology"/>
<dbReference type="InterPro" id="IPR012338">
    <property type="entry name" value="Beta-lactam/transpept-like"/>
</dbReference>
<evidence type="ECO:0000313" key="9">
    <source>
        <dbReference type="Proteomes" id="UP001199424"/>
    </source>
</evidence>
<dbReference type="GO" id="GO:0071555">
    <property type="term" value="P:cell wall organization"/>
    <property type="evidence" value="ECO:0007669"/>
    <property type="project" value="TreeGrafter"/>
</dbReference>
<organism evidence="8 9">
    <name type="scientific">Hominenteromicrobium mulieris</name>
    <dbReference type="NCBI Taxonomy" id="2885357"/>
    <lineage>
        <taxon>Bacteria</taxon>
        <taxon>Bacillati</taxon>
        <taxon>Bacillota</taxon>
        <taxon>Clostridia</taxon>
        <taxon>Eubacteriales</taxon>
        <taxon>Oscillospiraceae</taxon>
        <taxon>Hominenteromicrobium</taxon>
    </lineage>
</organism>
<protein>
    <recommendedName>
        <fullName evidence="3">beta-lactamase</fullName>
        <ecNumber evidence="3">3.5.2.6</ecNumber>
    </recommendedName>
</protein>
<dbReference type="Gene3D" id="3.40.710.10">
    <property type="entry name" value="DD-peptidase/beta-lactamase superfamily"/>
    <property type="match status" value="1"/>
</dbReference>
<dbReference type="SUPFAM" id="SSF56601">
    <property type="entry name" value="beta-lactamase/transpeptidase-like"/>
    <property type="match status" value="1"/>
</dbReference>
<evidence type="ECO:0000256" key="5">
    <source>
        <dbReference type="ARBA" id="ARBA00022801"/>
    </source>
</evidence>
<evidence type="ECO:0000256" key="2">
    <source>
        <dbReference type="ARBA" id="ARBA00007898"/>
    </source>
</evidence>
<evidence type="ECO:0000256" key="1">
    <source>
        <dbReference type="ARBA" id="ARBA00001526"/>
    </source>
</evidence>
<evidence type="ECO:0000256" key="4">
    <source>
        <dbReference type="ARBA" id="ARBA00022729"/>
    </source>
</evidence>
<gene>
    <name evidence="8" type="ORF">LKD31_01480</name>
</gene>
<evidence type="ECO:0000256" key="3">
    <source>
        <dbReference type="ARBA" id="ARBA00012865"/>
    </source>
</evidence>
<comment type="caution">
    <text evidence="8">The sequence shown here is derived from an EMBL/GenBank/DDBJ whole genome shotgun (WGS) entry which is preliminary data.</text>
</comment>
<evidence type="ECO:0000256" key="6">
    <source>
        <dbReference type="ARBA" id="ARBA00023251"/>
    </source>
</evidence>
<keyword evidence="5" id="KW-0378">Hydrolase</keyword>
<keyword evidence="4" id="KW-0732">Signal</keyword>
<name>A0AAE3AKB6_9FIRM</name>
<dbReference type="Pfam" id="PF00905">
    <property type="entry name" value="Transpeptidase"/>
    <property type="match status" value="1"/>
</dbReference>
<keyword evidence="6" id="KW-0046">Antibiotic resistance</keyword>
<dbReference type="InterPro" id="IPR036138">
    <property type="entry name" value="PBP_dimer_sf"/>
</dbReference>
<dbReference type="Proteomes" id="UP001199424">
    <property type="component" value="Unassembled WGS sequence"/>
</dbReference>
<accession>A0AAE3AKB6</accession>
<dbReference type="InterPro" id="IPR001460">
    <property type="entry name" value="PCN-bd_Tpept"/>
</dbReference>
<comment type="catalytic activity">
    <reaction evidence="1">
        <text>a beta-lactam + H2O = a substituted beta-amino acid</text>
        <dbReference type="Rhea" id="RHEA:20401"/>
        <dbReference type="ChEBI" id="CHEBI:15377"/>
        <dbReference type="ChEBI" id="CHEBI:35627"/>
        <dbReference type="ChEBI" id="CHEBI:140347"/>
        <dbReference type="EC" id="3.5.2.6"/>
    </reaction>
</comment>